<evidence type="ECO:0000259" key="1">
    <source>
        <dbReference type="Pfam" id="PF04991"/>
    </source>
</evidence>
<reference evidence="3" key="1">
    <citation type="journal article" date="2019" name="Int. J. Syst. Evol. Microbiol.">
        <title>The Global Catalogue of Microorganisms (GCM) 10K type strain sequencing project: providing services to taxonomists for standard genome sequencing and annotation.</title>
        <authorList>
            <consortium name="The Broad Institute Genomics Platform"/>
            <consortium name="The Broad Institute Genome Sequencing Center for Infectious Disease"/>
            <person name="Wu L."/>
            <person name="Ma J."/>
        </authorList>
    </citation>
    <scope>NUCLEOTIDE SEQUENCE [LARGE SCALE GENOMIC DNA]</scope>
    <source>
        <strain evidence="3">JCM 18423</strain>
    </source>
</reference>
<feature type="domain" description="LicD/FKTN/FKRP nucleotidyltransferase" evidence="1">
    <location>
        <begin position="22"/>
        <end position="244"/>
    </location>
</feature>
<protein>
    <submittedName>
        <fullName evidence="2">LicD family protein</fullName>
    </submittedName>
</protein>
<name>A0ABP9LZA3_9BURK</name>
<evidence type="ECO:0000313" key="2">
    <source>
        <dbReference type="EMBL" id="GAA5088522.1"/>
    </source>
</evidence>
<comment type="caution">
    <text evidence="2">The sequence shown here is derived from an EMBL/GenBank/DDBJ whole genome shotgun (WGS) entry which is preliminary data.</text>
</comment>
<dbReference type="Pfam" id="PF04991">
    <property type="entry name" value="LicD"/>
    <property type="match status" value="1"/>
</dbReference>
<gene>
    <name evidence="2" type="ORF">GCM10023337_10210</name>
</gene>
<dbReference type="InterPro" id="IPR052942">
    <property type="entry name" value="LPS_cholinephosphotransferase"/>
</dbReference>
<dbReference type="EMBL" id="BAABKD010000008">
    <property type="protein sequence ID" value="GAA5088522.1"/>
    <property type="molecule type" value="Genomic_DNA"/>
</dbReference>
<keyword evidence="3" id="KW-1185">Reference proteome</keyword>
<accession>A0ABP9LZA3</accession>
<dbReference type="Proteomes" id="UP001500227">
    <property type="component" value="Unassembled WGS sequence"/>
</dbReference>
<dbReference type="InterPro" id="IPR007074">
    <property type="entry name" value="LicD/FKTN/FKRP_NTP_transf"/>
</dbReference>
<dbReference type="PANTHER" id="PTHR43404">
    <property type="entry name" value="LIPOPOLYSACCHARIDE CHOLINEPHOSPHOTRANSFERASE LICD"/>
    <property type="match status" value="1"/>
</dbReference>
<evidence type="ECO:0000313" key="3">
    <source>
        <dbReference type="Proteomes" id="UP001500227"/>
    </source>
</evidence>
<organism evidence="2 3">
    <name type="scientific">Paenalcaligenes hermetiae</name>
    <dbReference type="NCBI Taxonomy" id="1157987"/>
    <lineage>
        <taxon>Bacteria</taxon>
        <taxon>Pseudomonadati</taxon>
        <taxon>Pseudomonadota</taxon>
        <taxon>Betaproteobacteria</taxon>
        <taxon>Burkholderiales</taxon>
        <taxon>Alcaligenaceae</taxon>
        <taxon>Paenalcaligenes</taxon>
    </lineage>
</organism>
<proteinExistence type="predicted"/>
<sequence>MDAENIIKNALIETMDEFHRVCEENDLKYYLIGGSLIGAIRHKGCIPWDDDIDVIMPQKDFEKLLLLRPHFAEPFELQHRSFTDSLMLPIARVENKAVIIDEGYYSGMHTGVFIDVFCFNDTFSSKLLQRMHFKIAAGARLLLRFKDRTYSKGKYSTYYLKLFELVSRIFLLFPRALLNLLVNKAEKLGQFGGRKKYLANLHGVWKTKEIAPKSLFHKRKLYEFEGRQYWSIEDADAWLRPIYGDYMQLPPEEDRVPKHIEKIISINGVKVDS</sequence>
<dbReference type="RefSeq" id="WP_345370117.1">
    <property type="nucleotide sequence ID" value="NZ_BAABKD010000008.1"/>
</dbReference>
<dbReference type="PANTHER" id="PTHR43404:SF2">
    <property type="entry name" value="LIPOPOLYSACCHARIDE CHOLINEPHOSPHOTRANSFERASE LICD"/>
    <property type="match status" value="1"/>
</dbReference>